<gene>
    <name evidence="2" type="ORF">GCM10009539_16340</name>
</gene>
<sequence length="355" mass="39272">MTDPYGGGRHRGAALDEDDAPTAAFWVDPDPWTEDETPTARFVLNSYRGVFEHPDDDAPTMRFVLNPYRDPYEREPFEREPFDPFGDRPPAVIEGEVVWRGEVPSRPPAREYRATGYGTPEYWGDEPDDEPEVDEAEESVDEIPNDDVEPGDVETVEADDERYPEFPADEPAGEPVDEPAAEPVGRAEPRWEDLGPHTVGGATELIVQELAPAEMTRFPIVVQRFFDDEILRRRVIRWALSGAKRDDPLALQLGGPNAELVTVLSLAMLTCAATGVLGHVGTRHHGGVARWRRNRGAARRRLTHGPATALPHLSSLGTATVGQIVEEAAEDAGFTPDRARRLSILILSALTRPVH</sequence>
<feature type="compositionally biased region" description="Acidic residues" evidence="1">
    <location>
        <begin position="123"/>
        <end position="158"/>
    </location>
</feature>
<evidence type="ECO:0000313" key="3">
    <source>
        <dbReference type="Proteomes" id="UP001500967"/>
    </source>
</evidence>
<name>A0ABP3DGR1_9ACTN</name>
<organism evidence="2 3">
    <name type="scientific">Cryptosporangium japonicum</name>
    <dbReference type="NCBI Taxonomy" id="80872"/>
    <lineage>
        <taxon>Bacteria</taxon>
        <taxon>Bacillati</taxon>
        <taxon>Actinomycetota</taxon>
        <taxon>Actinomycetes</taxon>
        <taxon>Cryptosporangiales</taxon>
        <taxon>Cryptosporangiaceae</taxon>
        <taxon>Cryptosporangium</taxon>
    </lineage>
</organism>
<dbReference type="EMBL" id="BAAAGX010000006">
    <property type="protein sequence ID" value="GAA0231661.1"/>
    <property type="molecule type" value="Genomic_DNA"/>
</dbReference>
<feature type="region of interest" description="Disordered" evidence="1">
    <location>
        <begin position="1"/>
        <end position="32"/>
    </location>
</feature>
<accession>A0ABP3DGR1</accession>
<comment type="caution">
    <text evidence="2">The sequence shown here is derived from an EMBL/GenBank/DDBJ whole genome shotgun (WGS) entry which is preliminary data.</text>
</comment>
<dbReference type="Proteomes" id="UP001500967">
    <property type="component" value="Unassembled WGS sequence"/>
</dbReference>
<evidence type="ECO:0000256" key="1">
    <source>
        <dbReference type="SAM" id="MobiDB-lite"/>
    </source>
</evidence>
<reference evidence="3" key="1">
    <citation type="journal article" date="2019" name="Int. J. Syst. Evol. Microbiol.">
        <title>The Global Catalogue of Microorganisms (GCM) 10K type strain sequencing project: providing services to taxonomists for standard genome sequencing and annotation.</title>
        <authorList>
            <consortium name="The Broad Institute Genomics Platform"/>
            <consortium name="The Broad Institute Genome Sequencing Center for Infectious Disease"/>
            <person name="Wu L."/>
            <person name="Ma J."/>
        </authorList>
    </citation>
    <scope>NUCLEOTIDE SEQUENCE [LARGE SCALE GENOMIC DNA]</scope>
    <source>
        <strain evidence="3">JCM 10425</strain>
    </source>
</reference>
<keyword evidence="3" id="KW-1185">Reference proteome</keyword>
<dbReference type="RefSeq" id="WP_344648099.1">
    <property type="nucleotide sequence ID" value="NZ_BAAAGX010000006.1"/>
</dbReference>
<proteinExistence type="predicted"/>
<protein>
    <submittedName>
        <fullName evidence="2">Uncharacterized protein</fullName>
    </submittedName>
</protein>
<feature type="region of interest" description="Disordered" evidence="1">
    <location>
        <begin position="110"/>
        <end position="158"/>
    </location>
</feature>
<evidence type="ECO:0000313" key="2">
    <source>
        <dbReference type="EMBL" id="GAA0231661.1"/>
    </source>
</evidence>